<dbReference type="InterPro" id="IPR015803">
    <property type="entry name" value="Cys-tRNA-ligase"/>
</dbReference>
<evidence type="ECO:0000313" key="11">
    <source>
        <dbReference type="EMBL" id="ABK77967.1"/>
    </source>
</evidence>
<dbReference type="GO" id="GO:0008270">
    <property type="term" value="F:zinc ion binding"/>
    <property type="evidence" value="ECO:0007669"/>
    <property type="project" value="UniProtKB-UniRule"/>
</dbReference>
<comment type="cofactor">
    <cofactor evidence="9">
        <name>Zn(2+)</name>
        <dbReference type="ChEBI" id="CHEBI:29105"/>
    </cofactor>
    <text evidence="9">Binds 1 zinc ion per subunit.</text>
</comment>
<dbReference type="EnsemblBacteria" id="ABK77967">
    <property type="protein sequence ID" value="ABK77967"/>
    <property type="gene ID" value="CENSYa_1344"/>
</dbReference>
<evidence type="ECO:0000256" key="9">
    <source>
        <dbReference type="HAMAP-Rule" id="MF_00041"/>
    </source>
</evidence>
<dbReference type="InterPro" id="IPR024909">
    <property type="entry name" value="Cys-tRNA/MSH_ligase"/>
</dbReference>
<evidence type="ECO:0000259" key="10">
    <source>
        <dbReference type="Pfam" id="PF01406"/>
    </source>
</evidence>
<dbReference type="HAMAP" id="MF_00041">
    <property type="entry name" value="Cys_tRNA_synth"/>
    <property type="match status" value="1"/>
</dbReference>
<feature type="short sequence motif" description="'HIGH' region" evidence="9">
    <location>
        <begin position="26"/>
        <end position="36"/>
    </location>
</feature>
<feature type="domain" description="tRNA synthetases class I catalytic" evidence="10">
    <location>
        <begin position="13"/>
        <end position="304"/>
    </location>
</feature>
<dbReference type="GO" id="GO:0006423">
    <property type="term" value="P:cysteinyl-tRNA aminoacylation"/>
    <property type="evidence" value="ECO:0007669"/>
    <property type="project" value="UniProtKB-UniRule"/>
</dbReference>
<dbReference type="AlphaFoldDB" id="A0RXA0"/>
<evidence type="ECO:0000256" key="1">
    <source>
        <dbReference type="ARBA" id="ARBA00022598"/>
    </source>
</evidence>
<dbReference type="Pfam" id="PF01406">
    <property type="entry name" value="tRNA-synt_1e"/>
    <property type="match status" value="1"/>
</dbReference>
<gene>
    <name evidence="9" type="primary">cysS</name>
    <name evidence="11" type="ordered locus">CENSYa_1344</name>
</gene>
<name>A0RXA0_CENSY</name>
<comment type="catalytic activity">
    <reaction evidence="8 9">
        <text>tRNA(Cys) + L-cysteine + ATP = L-cysteinyl-tRNA(Cys) + AMP + diphosphate</text>
        <dbReference type="Rhea" id="RHEA:17773"/>
        <dbReference type="Rhea" id="RHEA-COMP:9661"/>
        <dbReference type="Rhea" id="RHEA-COMP:9679"/>
        <dbReference type="ChEBI" id="CHEBI:30616"/>
        <dbReference type="ChEBI" id="CHEBI:33019"/>
        <dbReference type="ChEBI" id="CHEBI:35235"/>
        <dbReference type="ChEBI" id="CHEBI:78442"/>
        <dbReference type="ChEBI" id="CHEBI:78517"/>
        <dbReference type="ChEBI" id="CHEBI:456215"/>
        <dbReference type="EC" id="6.1.1.16"/>
    </reaction>
</comment>
<dbReference type="Gene3D" id="1.20.120.1910">
    <property type="entry name" value="Cysteine-tRNA ligase, C-terminal anti-codon recognition domain"/>
    <property type="match status" value="1"/>
</dbReference>
<dbReference type="KEGG" id="csy:CENSYa_1344"/>
<dbReference type="STRING" id="414004.CENSYa_1344"/>
<dbReference type="CDD" id="cd00672">
    <property type="entry name" value="CysRS_core"/>
    <property type="match status" value="1"/>
</dbReference>
<evidence type="ECO:0000256" key="6">
    <source>
        <dbReference type="ARBA" id="ARBA00022917"/>
    </source>
</evidence>
<feature type="short sequence motif" description="'KMSKS' region" evidence="9">
    <location>
        <begin position="259"/>
        <end position="263"/>
    </location>
</feature>
<feature type="binding site" evidence="9">
    <location>
        <position position="231"/>
    </location>
    <ligand>
        <name>Zn(2+)</name>
        <dbReference type="ChEBI" id="CHEBI:29105"/>
    </ligand>
</feature>
<feature type="binding site" evidence="9">
    <location>
        <position position="262"/>
    </location>
    <ligand>
        <name>ATP</name>
        <dbReference type="ChEBI" id="CHEBI:30616"/>
    </ligand>
</feature>
<dbReference type="PRINTS" id="PR00983">
    <property type="entry name" value="TRNASYNTHCYS"/>
</dbReference>
<feature type="binding site" evidence="9">
    <location>
        <position position="202"/>
    </location>
    <ligand>
        <name>Zn(2+)</name>
        <dbReference type="ChEBI" id="CHEBI:29105"/>
    </ligand>
</feature>
<evidence type="ECO:0000256" key="2">
    <source>
        <dbReference type="ARBA" id="ARBA00022723"/>
    </source>
</evidence>
<keyword evidence="9" id="KW-0963">Cytoplasm</keyword>
<keyword evidence="7 9" id="KW-0030">Aminoacyl-tRNA synthetase</keyword>
<dbReference type="InterPro" id="IPR014729">
    <property type="entry name" value="Rossmann-like_a/b/a_fold"/>
</dbReference>
<accession>A0RXA0</accession>
<dbReference type="PANTHER" id="PTHR10890:SF3">
    <property type="entry name" value="CYSTEINE--TRNA LIGASE, CYTOPLASMIC"/>
    <property type="match status" value="1"/>
</dbReference>
<keyword evidence="12" id="KW-1185">Reference proteome</keyword>
<comment type="similarity">
    <text evidence="9">Belongs to the class-I aminoacyl-tRNA synthetase family.</text>
</comment>
<keyword evidence="1 9" id="KW-0436">Ligase</keyword>
<organism evidence="11 12">
    <name type="scientific">Cenarchaeum symbiosum (strain A)</name>
    <dbReference type="NCBI Taxonomy" id="414004"/>
    <lineage>
        <taxon>Archaea</taxon>
        <taxon>Nitrososphaerota</taxon>
        <taxon>Candidatus Cenarchaeales</taxon>
        <taxon>Candidatus Cenarchaeaceae</taxon>
        <taxon>Candidatus Cenarchaeum</taxon>
    </lineage>
</organism>
<feature type="binding site" evidence="9">
    <location>
        <position position="24"/>
    </location>
    <ligand>
        <name>Zn(2+)</name>
        <dbReference type="ChEBI" id="CHEBI:29105"/>
    </ligand>
</feature>
<keyword evidence="3 9" id="KW-0547">Nucleotide-binding</keyword>
<dbReference type="EMBL" id="DP000238">
    <property type="protein sequence ID" value="ABK77967.1"/>
    <property type="molecule type" value="Genomic_DNA"/>
</dbReference>
<dbReference type="PATRIC" id="fig|414004.10.peg.1228"/>
<dbReference type="PANTHER" id="PTHR10890">
    <property type="entry name" value="CYSTEINYL-TRNA SYNTHETASE"/>
    <property type="match status" value="1"/>
</dbReference>
<dbReference type="SUPFAM" id="SSF47323">
    <property type="entry name" value="Anticodon-binding domain of a subclass of class I aminoacyl-tRNA synthetases"/>
    <property type="match status" value="1"/>
</dbReference>
<proteinExistence type="inferred from homology"/>
<evidence type="ECO:0000256" key="7">
    <source>
        <dbReference type="ARBA" id="ARBA00023146"/>
    </source>
</evidence>
<dbReference type="GO" id="GO:0004817">
    <property type="term" value="F:cysteine-tRNA ligase activity"/>
    <property type="evidence" value="ECO:0007669"/>
    <property type="project" value="UniProtKB-UniRule"/>
</dbReference>
<dbReference type="InterPro" id="IPR009080">
    <property type="entry name" value="tRNAsynth_Ia_anticodon-bd"/>
</dbReference>
<evidence type="ECO:0000256" key="3">
    <source>
        <dbReference type="ARBA" id="ARBA00022741"/>
    </source>
</evidence>
<dbReference type="Gene3D" id="3.40.50.620">
    <property type="entry name" value="HUPs"/>
    <property type="match status" value="1"/>
</dbReference>
<keyword evidence="5 9" id="KW-0067">ATP-binding</keyword>
<comment type="subcellular location">
    <subcellularLocation>
        <location evidence="9">Cytoplasm</location>
    </subcellularLocation>
</comment>
<dbReference type="EC" id="6.1.1.16" evidence="9"/>
<dbReference type="GO" id="GO:0005737">
    <property type="term" value="C:cytoplasm"/>
    <property type="evidence" value="ECO:0007669"/>
    <property type="project" value="UniProtKB-SubCell"/>
</dbReference>
<dbReference type="Proteomes" id="UP000000758">
    <property type="component" value="Chromosome"/>
</dbReference>
<evidence type="ECO:0000256" key="5">
    <source>
        <dbReference type="ARBA" id="ARBA00022840"/>
    </source>
</evidence>
<evidence type="ECO:0000256" key="4">
    <source>
        <dbReference type="ARBA" id="ARBA00022833"/>
    </source>
</evidence>
<feature type="binding site" evidence="9">
    <location>
        <position position="227"/>
    </location>
    <ligand>
        <name>Zn(2+)</name>
        <dbReference type="ChEBI" id="CHEBI:29105"/>
    </ligand>
</feature>
<reference evidence="11 12" key="1">
    <citation type="journal article" date="2006" name="Proc. Natl. Acad. Sci. U.S.A.">
        <title>Genomic analysis of the uncultivated marine crenarchaeote Cenarchaeum symbiosum.</title>
        <authorList>
            <person name="Hallam S.J."/>
            <person name="Konstantinidis K.T."/>
            <person name="Putnam N."/>
            <person name="Schleper C."/>
            <person name="Watanabe Y."/>
            <person name="Sugahara J."/>
            <person name="Preston C."/>
            <person name="de la Torre J."/>
            <person name="Richardson P.M."/>
            <person name="DeLong E.F."/>
        </authorList>
    </citation>
    <scope>NUCLEOTIDE SEQUENCE [LARGE SCALE GENOMIC DNA]</scope>
    <source>
        <strain evidence="12">A</strain>
    </source>
</reference>
<evidence type="ECO:0000256" key="8">
    <source>
        <dbReference type="ARBA" id="ARBA00047398"/>
    </source>
</evidence>
<sequence length="455" mass="50596">MRIHDTLDGKKKEVRADKAGIYLCGVTVYDEAHIGHARTIIVFDVLRRHLESRGTEVRLVQNFTDVDDKIIERARSEGTSAQELSARYIRAYHAEFGRLGVRRASEYPLATEHMPEILELIKSLVGSGSAYAAPNGVYFSVSGFPRYGSLSRNTGGLISGARVGIDAGKRDPTDFALWKLSRGDPSWESPWGRGRPGWHIECSAMCLKYLGETFEIHGGGRDLIFPHHENEMAQSEAHTGRRLAKIWMHVGMVTIDGEKMSKSLGNMKSVRFLLERWSPGAMRIFCIAGHYSKPVDYSEELLEEHETFWERARLAYHVLVQGKPAPGGDDTAGRLWAEFGNALDDDLNTHLALDAFRSLVSYCLGGPKDSELLRIFDAMLGVLGLEIPVLTGGERTRVEGLISERARLRGNGLYDEADHIRDNLASKGITLQDGPEGTIWILSEPAPADINRKNV</sequence>
<dbReference type="SUPFAM" id="SSF52374">
    <property type="entry name" value="Nucleotidylyl transferase"/>
    <property type="match status" value="1"/>
</dbReference>
<keyword evidence="6 9" id="KW-0648">Protein biosynthesis</keyword>
<keyword evidence="4 9" id="KW-0862">Zinc</keyword>
<dbReference type="InterPro" id="IPR032678">
    <property type="entry name" value="tRNA-synt_1_cat_dom"/>
</dbReference>
<protein>
    <recommendedName>
        <fullName evidence="9">Cysteine--tRNA ligase</fullName>
        <ecNumber evidence="9">6.1.1.16</ecNumber>
    </recommendedName>
    <alternativeName>
        <fullName evidence="9">Cysteinyl-tRNA synthetase</fullName>
        <shortName evidence="9">CysRS</shortName>
    </alternativeName>
</protein>
<evidence type="ECO:0000313" key="12">
    <source>
        <dbReference type="Proteomes" id="UP000000758"/>
    </source>
</evidence>
<dbReference type="HOGENOM" id="CLU_013528_0_1_2"/>
<dbReference type="GO" id="GO:0005524">
    <property type="term" value="F:ATP binding"/>
    <property type="evidence" value="ECO:0007669"/>
    <property type="project" value="UniProtKB-UniRule"/>
</dbReference>
<keyword evidence="2 9" id="KW-0479">Metal-binding</keyword>
<dbReference type="NCBIfam" id="TIGR00435">
    <property type="entry name" value="cysS"/>
    <property type="match status" value="1"/>
</dbReference>